<proteinExistence type="predicted"/>
<protein>
    <submittedName>
        <fullName evidence="2">Uncharacterized protein</fullName>
    </submittedName>
</protein>
<feature type="region of interest" description="Disordered" evidence="1">
    <location>
        <begin position="1"/>
        <end position="37"/>
    </location>
</feature>
<name>A0A6J4Q339_9ACTN</name>
<accession>A0A6J4Q339</accession>
<dbReference type="EMBL" id="CADCUT010000205">
    <property type="protein sequence ID" value="CAA9433401.1"/>
    <property type="molecule type" value="Genomic_DNA"/>
</dbReference>
<gene>
    <name evidence="2" type="ORF">AVDCRST_MAG03-3405</name>
</gene>
<sequence>WRKRTFSRGGAGVMVPRPTALPFPPRPPASSARGDGR</sequence>
<feature type="compositionally biased region" description="Pro residues" evidence="1">
    <location>
        <begin position="19"/>
        <end position="28"/>
    </location>
</feature>
<reference evidence="2" key="1">
    <citation type="submission" date="2020-02" db="EMBL/GenBank/DDBJ databases">
        <authorList>
            <person name="Meier V. D."/>
        </authorList>
    </citation>
    <scope>NUCLEOTIDE SEQUENCE</scope>
    <source>
        <strain evidence="2">AVDCRST_MAG03</strain>
    </source>
</reference>
<evidence type="ECO:0000313" key="2">
    <source>
        <dbReference type="EMBL" id="CAA9433401.1"/>
    </source>
</evidence>
<dbReference type="AlphaFoldDB" id="A0A6J4Q339"/>
<feature type="non-terminal residue" evidence="2">
    <location>
        <position position="37"/>
    </location>
</feature>
<organism evidence="2">
    <name type="scientific">uncultured Rubrobacteraceae bacterium</name>
    <dbReference type="NCBI Taxonomy" id="349277"/>
    <lineage>
        <taxon>Bacteria</taxon>
        <taxon>Bacillati</taxon>
        <taxon>Actinomycetota</taxon>
        <taxon>Rubrobacteria</taxon>
        <taxon>Rubrobacterales</taxon>
        <taxon>Rubrobacteraceae</taxon>
        <taxon>environmental samples</taxon>
    </lineage>
</organism>
<evidence type="ECO:0000256" key="1">
    <source>
        <dbReference type="SAM" id="MobiDB-lite"/>
    </source>
</evidence>
<feature type="non-terminal residue" evidence="2">
    <location>
        <position position="1"/>
    </location>
</feature>